<feature type="region of interest" description="Disordered" evidence="1">
    <location>
        <begin position="417"/>
        <end position="439"/>
    </location>
</feature>
<proteinExistence type="predicted"/>
<gene>
    <name evidence="3" type="ORF">B0T20DRAFT_492233</name>
</gene>
<accession>A0AAE0PKF2</accession>
<reference evidence="3" key="2">
    <citation type="submission" date="2023-07" db="EMBL/GenBank/DDBJ databases">
        <authorList>
            <consortium name="Lawrence Berkeley National Laboratory"/>
            <person name="Haridas S."/>
            <person name="Hensen N."/>
            <person name="Bonometti L."/>
            <person name="Westerberg I."/>
            <person name="Brannstrom I.O."/>
            <person name="Guillou S."/>
            <person name="Cros-Aarteil S."/>
            <person name="Calhoun S."/>
            <person name="Kuo A."/>
            <person name="Mondo S."/>
            <person name="Pangilinan J."/>
            <person name="Riley R."/>
            <person name="LaButti K."/>
            <person name="Andreopoulos B."/>
            <person name="Lipzen A."/>
            <person name="Chen C."/>
            <person name="Yanf M."/>
            <person name="Daum C."/>
            <person name="Ng V."/>
            <person name="Clum A."/>
            <person name="Steindorff A."/>
            <person name="Ohm R."/>
            <person name="Martin F."/>
            <person name="Silar P."/>
            <person name="Natvig D."/>
            <person name="Lalanne C."/>
            <person name="Gautier V."/>
            <person name="Ament-velasquez S.L."/>
            <person name="Kruys A."/>
            <person name="Hutchinson M.I."/>
            <person name="Powell A.J."/>
            <person name="Barry K."/>
            <person name="Miller A.N."/>
            <person name="Grigoriev I.V."/>
            <person name="Debuchy R."/>
            <person name="Gladieux P."/>
            <person name="Thoren M.H."/>
            <person name="Johannesson H."/>
        </authorList>
    </citation>
    <scope>NUCLEOTIDE SEQUENCE</scope>
    <source>
        <strain evidence="3">FGSC 1904</strain>
    </source>
</reference>
<reference evidence="3" key="1">
    <citation type="journal article" date="2023" name="Mol. Phylogenet. Evol.">
        <title>Genome-scale phylogeny and comparative genomics of the fungal order Sordariales.</title>
        <authorList>
            <person name="Hensen N."/>
            <person name="Bonometti L."/>
            <person name="Westerberg I."/>
            <person name="Brannstrom I.O."/>
            <person name="Guillou S."/>
            <person name="Cros-Aarteil S."/>
            <person name="Calhoun S."/>
            <person name="Haridas S."/>
            <person name="Kuo A."/>
            <person name="Mondo S."/>
            <person name="Pangilinan J."/>
            <person name="Riley R."/>
            <person name="LaButti K."/>
            <person name="Andreopoulos B."/>
            <person name="Lipzen A."/>
            <person name="Chen C."/>
            <person name="Yan M."/>
            <person name="Daum C."/>
            <person name="Ng V."/>
            <person name="Clum A."/>
            <person name="Steindorff A."/>
            <person name="Ohm R.A."/>
            <person name="Martin F."/>
            <person name="Silar P."/>
            <person name="Natvig D.O."/>
            <person name="Lalanne C."/>
            <person name="Gautier V."/>
            <person name="Ament-Velasquez S.L."/>
            <person name="Kruys A."/>
            <person name="Hutchinson M.I."/>
            <person name="Powell A.J."/>
            <person name="Barry K."/>
            <person name="Miller A.N."/>
            <person name="Grigoriev I.V."/>
            <person name="Debuchy R."/>
            <person name="Gladieux P."/>
            <person name="Hiltunen Thoren M."/>
            <person name="Johannesson H."/>
        </authorList>
    </citation>
    <scope>NUCLEOTIDE SEQUENCE</scope>
    <source>
        <strain evidence="3">FGSC 1904</strain>
    </source>
</reference>
<evidence type="ECO:0000256" key="2">
    <source>
        <dbReference type="SAM" id="SignalP"/>
    </source>
</evidence>
<sequence length="439" mass="45070">MSTHHTNPILDRKVLLTLVPLASLAASHEANPNAHGPINFPEIAQSIQHAAATINAQPGSVSTGSHSTHLTPSLLHGILPTLTISGTSETDTDTRGLTIIPVSDTVTDLVEDQPTTLPGSLPAIPTPSSSSNSGTSEAVKTKTVWATVVQQTETQIVTVIKTIAPIHTQSNPGSVPTPSQGQSWPVGECTDRNETAVNGKCVPKTMVTSTTKGTKSSSSSSTTSSRPTLSSSISFTISSTTSSPSPTTTITTRTTSSSSTTDTEHLAIIPVTESIIDTTLVDYDHPIPTSLPNLLTEHPFRPPPKASVSVTTKSPTTTSDTDTGGIKITPVSNTVTELVNYDTVTEPAATSTGTMVVVIPVSSGGNGGGDNGQDLGQMLGHIQGMGQGSGSSRVLVHPTVSVGTTLSVVTRSDGSMGIVSAPASPTASPTGKEFCEEKE</sequence>
<feature type="region of interest" description="Disordered" evidence="1">
    <location>
        <begin position="295"/>
        <end position="327"/>
    </location>
</feature>
<feature type="signal peptide" evidence="2">
    <location>
        <begin position="1"/>
        <end position="30"/>
    </location>
</feature>
<feature type="compositionally biased region" description="Low complexity" evidence="1">
    <location>
        <begin position="126"/>
        <end position="137"/>
    </location>
</feature>
<dbReference type="EMBL" id="JAUTDP010000002">
    <property type="protein sequence ID" value="KAK3401516.1"/>
    <property type="molecule type" value="Genomic_DNA"/>
</dbReference>
<dbReference type="Proteomes" id="UP001281003">
    <property type="component" value="Unassembled WGS sequence"/>
</dbReference>
<protein>
    <submittedName>
        <fullName evidence="3">Uncharacterized protein</fullName>
    </submittedName>
</protein>
<keyword evidence="4" id="KW-1185">Reference proteome</keyword>
<dbReference type="AlphaFoldDB" id="A0AAE0PKF2"/>
<name>A0AAE0PKF2_SORBR</name>
<evidence type="ECO:0000313" key="4">
    <source>
        <dbReference type="Proteomes" id="UP001281003"/>
    </source>
</evidence>
<organism evidence="3 4">
    <name type="scientific">Sordaria brevicollis</name>
    <dbReference type="NCBI Taxonomy" id="83679"/>
    <lineage>
        <taxon>Eukaryota</taxon>
        <taxon>Fungi</taxon>
        <taxon>Dikarya</taxon>
        <taxon>Ascomycota</taxon>
        <taxon>Pezizomycotina</taxon>
        <taxon>Sordariomycetes</taxon>
        <taxon>Sordariomycetidae</taxon>
        <taxon>Sordariales</taxon>
        <taxon>Sordariaceae</taxon>
        <taxon>Sordaria</taxon>
    </lineage>
</organism>
<feature type="region of interest" description="Disordered" evidence="1">
    <location>
        <begin position="113"/>
        <end position="137"/>
    </location>
</feature>
<feature type="compositionally biased region" description="Low complexity" evidence="1">
    <location>
        <begin position="204"/>
        <end position="261"/>
    </location>
</feature>
<feature type="chain" id="PRO_5041976302" evidence="2">
    <location>
        <begin position="31"/>
        <end position="439"/>
    </location>
</feature>
<comment type="caution">
    <text evidence="3">The sequence shown here is derived from an EMBL/GenBank/DDBJ whole genome shotgun (WGS) entry which is preliminary data.</text>
</comment>
<evidence type="ECO:0000256" key="1">
    <source>
        <dbReference type="SAM" id="MobiDB-lite"/>
    </source>
</evidence>
<evidence type="ECO:0000313" key="3">
    <source>
        <dbReference type="EMBL" id="KAK3401516.1"/>
    </source>
</evidence>
<feature type="compositionally biased region" description="Low complexity" evidence="1">
    <location>
        <begin position="307"/>
        <end position="327"/>
    </location>
</feature>
<feature type="region of interest" description="Disordered" evidence="1">
    <location>
        <begin position="201"/>
        <end position="265"/>
    </location>
</feature>
<keyword evidence="2" id="KW-0732">Signal</keyword>